<evidence type="ECO:0000256" key="9">
    <source>
        <dbReference type="ARBA" id="ARBA00022692"/>
    </source>
</evidence>
<evidence type="ECO:0000256" key="1">
    <source>
        <dbReference type="ARBA" id="ARBA00001946"/>
    </source>
</evidence>
<dbReference type="Pfam" id="PF00953">
    <property type="entry name" value="Glycos_transf_4"/>
    <property type="match status" value="1"/>
</dbReference>
<evidence type="ECO:0000256" key="13">
    <source>
        <dbReference type="ARBA" id="ARBA00022989"/>
    </source>
</evidence>
<dbReference type="GO" id="GO:0016757">
    <property type="term" value="F:glycosyltransferase activity"/>
    <property type="evidence" value="ECO:0007669"/>
    <property type="project" value="UniProtKB-KW"/>
</dbReference>
<feature type="transmembrane region" description="Helical" evidence="19">
    <location>
        <begin position="199"/>
        <end position="221"/>
    </location>
</feature>
<feature type="transmembrane region" description="Helical" evidence="19">
    <location>
        <begin position="228"/>
        <end position="246"/>
    </location>
</feature>
<dbReference type="GO" id="GO:0016020">
    <property type="term" value="C:membrane"/>
    <property type="evidence" value="ECO:0000318"/>
    <property type="project" value="GO_Central"/>
</dbReference>
<reference evidence="21" key="2">
    <citation type="journal article" date="2013" name="G3 (Bethesda)">
        <title>Genomes of Ashbya fungi isolated from insects reveal four mating-type loci, numerous translocations, lack of transposons, and distinct gene duplications.</title>
        <authorList>
            <person name="Dietrich F.S."/>
            <person name="Voegeli S."/>
            <person name="Kuo S."/>
            <person name="Philippsen P."/>
        </authorList>
    </citation>
    <scope>GENOME REANNOTATION</scope>
    <source>
        <strain evidence="21">ATCC 10895 / CBS 109.51 / FGSC 9923 / NRRL Y-1056</strain>
    </source>
</reference>
<sequence length="454" mass="50902">MAVIRVCALLAIAGTAIVYSKYSSAVWSAAGFAIIGYLATNTLIPRVADSFIRVGLYGKDLGKPGRPVIAETMGAVAATVYLFMMFLSIPFVFYKYLVVTSGAGARDWSEEAAGRGAFPHGKLSEYLSAILSLQSTVLLGVADDLFDLRWRHKLYFPIISAIPLLVVYYADFGVTYVLVPKFVHQWVPQLSEFALIDLGWFYYIYMASMTIFCTNSINILAGINGLEVLQSIILAIVCLVNDALYLVWGSERTRESHLFSIVMLLPFLGVSYSLWKWNSWPARVFVGDTYCYFAGMIFAMIGILGHFAKTMMLFFTPQIFNFAYSIPQLLGLVPCPRHRLPRFNEEDGLMYTSRTDLQKRPPMRPVALALKLLAYLHLLDVTVDEQGNLLDCNNMTLINLCLVWFGPMREDQLCLTVCGIQLVVGLLCVFARHAVGTLLFGEDNYTRIIKYIRT</sequence>
<dbReference type="UniPathway" id="UPA00378"/>
<gene>
    <name evidence="20" type="ORF">AGOS_AFL037W</name>
</gene>
<feature type="transmembrane region" description="Helical" evidence="19">
    <location>
        <begin position="289"/>
        <end position="308"/>
    </location>
</feature>
<evidence type="ECO:0000256" key="14">
    <source>
        <dbReference type="ARBA" id="ARBA00023136"/>
    </source>
</evidence>
<evidence type="ECO:0000256" key="17">
    <source>
        <dbReference type="ARBA" id="ARBA00044717"/>
    </source>
</evidence>
<reference evidence="20 21" key="1">
    <citation type="journal article" date="2004" name="Science">
        <title>The Ashbya gossypii genome as a tool for mapping the ancient Saccharomyces cerevisiae genome.</title>
        <authorList>
            <person name="Dietrich F.S."/>
            <person name="Voegeli S."/>
            <person name="Brachat S."/>
            <person name="Lerch A."/>
            <person name="Gates K."/>
            <person name="Steiner S."/>
            <person name="Mohr C."/>
            <person name="Pohlmann R."/>
            <person name="Luedi P."/>
            <person name="Choi S."/>
            <person name="Wing R.A."/>
            <person name="Flavier A."/>
            <person name="Gaffney T.D."/>
            <person name="Philippsen P."/>
        </authorList>
    </citation>
    <scope>NUCLEOTIDE SEQUENCE [LARGE SCALE GENOMIC DNA]</scope>
    <source>
        <strain evidence="21">ATCC 10895 / CBS 109.51 / FGSC 9923 / NRRL Y-1056</strain>
    </source>
</reference>
<evidence type="ECO:0000256" key="18">
    <source>
        <dbReference type="ARBA" id="ARBA00045078"/>
    </source>
</evidence>
<dbReference type="FunCoup" id="Q754Z6">
    <property type="interactions" value="528"/>
</dbReference>
<dbReference type="eggNOG" id="KOG2788">
    <property type="taxonomic scope" value="Eukaryota"/>
</dbReference>
<keyword evidence="7" id="KW-0328">Glycosyltransferase</keyword>
<evidence type="ECO:0000256" key="12">
    <source>
        <dbReference type="ARBA" id="ARBA00022842"/>
    </source>
</evidence>
<dbReference type="GO" id="GO:0046872">
    <property type="term" value="F:metal ion binding"/>
    <property type="evidence" value="ECO:0007669"/>
    <property type="project" value="UniProtKB-KW"/>
</dbReference>
<dbReference type="PANTHER" id="PTHR10571:SF0">
    <property type="entry name" value="UDP-N-ACETYLGLUCOSAMINE--DOLICHYL-PHOSPHATE N-ACETYLGLUCOSAMINEPHOSPHOTRANSFERASE"/>
    <property type="match status" value="1"/>
</dbReference>
<evidence type="ECO:0000256" key="2">
    <source>
        <dbReference type="ARBA" id="ARBA00004477"/>
    </source>
</evidence>
<feature type="transmembrane region" description="Helical" evidence="19">
    <location>
        <begin position="258"/>
        <end position="277"/>
    </location>
</feature>
<evidence type="ECO:0000256" key="5">
    <source>
        <dbReference type="ARBA" id="ARBA00013225"/>
    </source>
</evidence>
<name>Q754Z6_EREGS</name>
<comment type="similarity">
    <text evidence="4">Belongs to the glycosyltransferase 4 family.</text>
</comment>
<evidence type="ECO:0000256" key="8">
    <source>
        <dbReference type="ARBA" id="ARBA00022679"/>
    </source>
</evidence>
<feature type="transmembrane region" description="Helical" evidence="19">
    <location>
        <begin position="413"/>
        <end position="435"/>
    </location>
</feature>
<evidence type="ECO:0000313" key="21">
    <source>
        <dbReference type="Proteomes" id="UP000000591"/>
    </source>
</evidence>
<organism evidence="20 21">
    <name type="scientific">Eremothecium gossypii (strain ATCC 10895 / CBS 109.51 / FGSC 9923 / NRRL Y-1056)</name>
    <name type="common">Yeast</name>
    <name type="synonym">Ashbya gossypii</name>
    <dbReference type="NCBI Taxonomy" id="284811"/>
    <lineage>
        <taxon>Eukaryota</taxon>
        <taxon>Fungi</taxon>
        <taxon>Dikarya</taxon>
        <taxon>Ascomycota</taxon>
        <taxon>Saccharomycotina</taxon>
        <taxon>Saccharomycetes</taxon>
        <taxon>Saccharomycetales</taxon>
        <taxon>Saccharomycetaceae</taxon>
        <taxon>Eremothecium</taxon>
    </lineage>
</organism>
<comment type="subcellular location">
    <subcellularLocation>
        <location evidence="2">Endoplasmic reticulum membrane</location>
        <topology evidence="2">Multi-pass membrane protein</topology>
    </subcellularLocation>
</comment>
<dbReference type="GO" id="GO:0003975">
    <property type="term" value="F:UDP-N-acetylglucosamine-dolichyl-phosphate N-acetylglucosaminephosphotransferase activity"/>
    <property type="evidence" value="ECO:0000318"/>
    <property type="project" value="GO_Central"/>
</dbReference>
<dbReference type="RefSeq" id="NP_985511.1">
    <property type="nucleotide sequence ID" value="NM_210865.1"/>
</dbReference>
<dbReference type="GO" id="GO:0006488">
    <property type="term" value="P:dolichol-linked oligosaccharide biosynthetic process"/>
    <property type="evidence" value="ECO:0007669"/>
    <property type="project" value="InterPro"/>
</dbReference>
<protein>
    <recommendedName>
        <fullName evidence="6">UDP-N-acetylglucosamine--dolichyl-phosphate N-acetylglucosaminephosphotransferase</fullName>
        <ecNumber evidence="5">2.7.8.15</ecNumber>
    </recommendedName>
    <alternativeName>
        <fullName evidence="15">GlcNAc-1-P transferase</fullName>
    </alternativeName>
    <alternativeName>
        <fullName evidence="16">N-acetylglucosamine-1-phosphate transferase</fullName>
    </alternativeName>
</protein>
<dbReference type="CDD" id="cd06855">
    <property type="entry name" value="GT_GPT_euk"/>
    <property type="match status" value="1"/>
</dbReference>
<comment type="pathway">
    <text evidence="3">Protein modification; protein glycosylation.</text>
</comment>
<keyword evidence="11" id="KW-0256">Endoplasmic reticulum</keyword>
<evidence type="ECO:0000256" key="3">
    <source>
        <dbReference type="ARBA" id="ARBA00004922"/>
    </source>
</evidence>
<dbReference type="EMBL" id="AE016819">
    <property type="protein sequence ID" value="AAS53335.1"/>
    <property type="molecule type" value="Genomic_DNA"/>
</dbReference>
<dbReference type="GeneID" id="4621744"/>
<accession>Q754Z6</accession>
<evidence type="ECO:0000256" key="4">
    <source>
        <dbReference type="ARBA" id="ARBA00009317"/>
    </source>
</evidence>
<dbReference type="InterPro" id="IPR033895">
    <property type="entry name" value="GPT"/>
</dbReference>
<dbReference type="OrthoDB" id="10262326at2759"/>
<evidence type="ECO:0000256" key="11">
    <source>
        <dbReference type="ARBA" id="ARBA00022824"/>
    </source>
</evidence>
<dbReference type="KEGG" id="ago:AGOS_AFL037W"/>
<dbReference type="OMA" id="LPHFNAR"/>
<dbReference type="InParanoid" id="Q754Z6"/>
<dbReference type="HOGENOM" id="CLU_029942_0_1_1"/>
<feature type="transmembrane region" description="Helical" evidence="19">
    <location>
        <begin position="154"/>
        <end position="179"/>
    </location>
</feature>
<evidence type="ECO:0000256" key="10">
    <source>
        <dbReference type="ARBA" id="ARBA00022723"/>
    </source>
</evidence>
<dbReference type="InterPro" id="IPR000715">
    <property type="entry name" value="Glycosyl_transferase_4"/>
</dbReference>
<evidence type="ECO:0000313" key="20">
    <source>
        <dbReference type="EMBL" id="AAS53335.1"/>
    </source>
</evidence>
<feature type="transmembrane region" description="Helical" evidence="19">
    <location>
        <begin position="68"/>
        <end position="93"/>
    </location>
</feature>
<dbReference type="EC" id="2.7.8.15" evidence="5"/>
<evidence type="ECO:0000256" key="16">
    <source>
        <dbReference type="ARBA" id="ARBA00033238"/>
    </source>
</evidence>
<dbReference type="PANTHER" id="PTHR10571">
    <property type="entry name" value="UDP-N-ACETYLGLUCOSAMINE--DOLICHYL-PHOSPHATE N-ACETYLGLUCOSAMINEPHOSPHOTRANSFERASE"/>
    <property type="match status" value="1"/>
</dbReference>
<evidence type="ECO:0000256" key="6">
    <source>
        <dbReference type="ARBA" id="ARBA00017659"/>
    </source>
</evidence>
<keyword evidence="10" id="KW-0479">Metal-binding</keyword>
<comment type="cofactor">
    <cofactor evidence="1">
        <name>Mg(2+)</name>
        <dbReference type="ChEBI" id="CHEBI:18420"/>
    </cofactor>
</comment>
<feature type="transmembrane region" description="Helical" evidence="19">
    <location>
        <begin position="26"/>
        <end position="48"/>
    </location>
</feature>
<dbReference type="GO" id="GO:0005789">
    <property type="term" value="C:endoplasmic reticulum membrane"/>
    <property type="evidence" value="ECO:0007669"/>
    <property type="project" value="UniProtKB-SubCell"/>
</dbReference>
<dbReference type="Proteomes" id="UP000000591">
    <property type="component" value="Chromosome VI"/>
</dbReference>
<dbReference type="AlphaFoldDB" id="Q754Z6"/>
<dbReference type="STRING" id="284811.Q754Z6"/>
<keyword evidence="8" id="KW-0808">Transferase</keyword>
<evidence type="ECO:0000256" key="19">
    <source>
        <dbReference type="SAM" id="Phobius"/>
    </source>
</evidence>
<keyword evidence="21" id="KW-1185">Reference proteome</keyword>
<proteinExistence type="inferred from homology"/>
<comment type="function">
    <text evidence="17">UDP-N-acetylglucosamine--dolichyl-phosphate N-acetylglucosaminephosphotransferase that operates in the biosynthetic pathway of dolichol-linked oligosaccharides, the glycan precursors employed in protein asparagine (N)-glycosylation. The assembly of dolichol-linked oligosaccharides begins on the cytosolic side of the endoplasmic reticulum membrane and finishes in its lumen. The sequential addition of sugars to dolichol pyrophosphate produces dolichol-linked oligosaccharides containing fourteen sugars, including two GlcNAcs, nine mannoses and three glucoses. Once assembled, the oligosaccharide is transferred from the lipid to nascent proteins by oligosaccharyltransferases. Catalyzes the initial step of dolichol-linked oligosaccharide biosynthesis, transfering GlcNAc-1-P from cytosolic UDP-GlcNAc onto the carrier lipid dolichyl phosphate (P-dolichol), yielding GlcNAc-P-P-dolichol embedded in the cytoplasmic leaflet of the endoplasmic reticulum membrane.</text>
</comment>
<keyword evidence="13 19" id="KW-1133">Transmembrane helix</keyword>
<keyword evidence="12" id="KW-0460">Magnesium</keyword>
<keyword evidence="9 19" id="KW-0812">Transmembrane</keyword>
<evidence type="ECO:0000256" key="7">
    <source>
        <dbReference type="ARBA" id="ARBA00022676"/>
    </source>
</evidence>
<evidence type="ECO:0000256" key="15">
    <source>
        <dbReference type="ARBA" id="ARBA00029567"/>
    </source>
</evidence>
<comment type="catalytic activity">
    <reaction evidence="18">
        <text>a di-trans,poly-cis-dolichyl phosphate + UDP-N-acetyl-alpha-D-glucosamine = an N-acetyl-alpha-D-glucosaminyl-diphospho-di-trans,poly-cis-dolichol + UMP</text>
        <dbReference type="Rhea" id="RHEA:13289"/>
        <dbReference type="Rhea" id="RHEA-COMP:19498"/>
        <dbReference type="Rhea" id="RHEA-COMP:19507"/>
        <dbReference type="ChEBI" id="CHEBI:57683"/>
        <dbReference type="ChEBI" id="CHEBI:57705"/>
        <dbReference type="ChEBI" id="CHEBI:57865"/>
        <dbReference type="ChEBI" id="CHEBI:58427"/>
        <dbReference type="EC" id="2.7.8.15"/>
    </reaction>
    <physiologicalReaction direction="left-to-right" evidence="18">
        <dbReference type="Rhea" id="RHEA:13290"/>
    </physiologicalReaction>
</comment>
<keyword evidence="14 19" id="KW-0472">Membrane</keyword>